<dbReference type="EMBL" id="PNEN01001783">
    <property type="protein sequence ID" value="PPJ50505.1"/>
    <property type="molecule type" value="Genomic_DNA"/>
</dbReference>
<dbReference type="Proteomes" id="UP000237631">
    <property type="component" value="Unassembled WGS sequence"/>
</dbReference>
<dbReference type="AlphaFoldDB" id="A0A2S6BSQ5"/>
<evidence type="ECO:0000313" key="1">
    <source>
        <dbReference type="EMBL" id="PPJ50505.1"/>
    </source>
</evidence>
<evidence type="ECO:0000313" key="2">
    <source>
        <dbReference type="Proteomes" id="UP000237631"/>
    </source>
</evidence>
<gene>
    <name evidence="1" type="ORF">CBER1_07719</name>
</gene>
<protein>
    <submittedName>
        <fullName evidence="1">Uncharacterized protein</fullName>
    </submittedName>
</protein>
<dbReference type="OrthoDB" id="3633413at2759"/>
<comment type="caution">
    <text evidence="1">The sequence shown here is derived from an EMBL/GenBank/DDBJ whole genome shotgun (WGS) entry which is preliminary data.</text>
</comment>
<accession>A0A2S6BSQ5</accession>
<sequence length="280" mass="31644">MAEKLPKELVLQILEYMVLDTMNHVHLQDETSITAAARRLLGESPATDVLMPLSMQAVLEQSILHIDVEFQRTEYGRLALLPPSMSVLPHPVRKVLLTLDFEIPIGRQKYPSIIYTTKAGMPSLLSQLPGLRTLHILLNIELTRPPWDHRGSALDVGCRKGFSGTTTFRCAIEEFLEAARIERPALEIFLEIKYIYEGTWRGSYEPPPEVSVYRKPNFKRPCPSTTLFSTERGASLEHLRSVREAHSIVQTYNVAMGAMTAEAVLREADTKWSQCHFSQG</sequence>
<name>A0A2S6BSQ5_9PEZI</name>
<organism evidence="1 2">
    <name type="scientific">Cercospora berteroae</name>
    <dbReference type="NCBI Taxonomy" id="357750"/>
    <lineage>
        <taxon>Eukaryota</taxon>
        <taxon>Fungi</taxon>
        <taxon>Dikarya</taxon>
        <taxon>Ascomycota</taxon>
        <taxon>Pezizomycotina</taxon>
        <taxon>Dothideomycetes</taxon>
        <taxon>Dothideomycetidae</taxon>
        <taxon>Mycosphaerellales</taxon>
        <taxon>Mycosphaerellaceae</taxon>
        <taxon>Cercospora</taxon>
    </lineage>
</organism>
<reference evidence="2" key="1">
    <citation type="journal article" date="2017" name="bioRxiv">
        <title>Conservation of a gene cluster reveals novel cercosporin biosynthetic mechanisms and extends production to the genus Colletotrichum.</title>
        <authorList>
            <person name="de Jonge R."/>
            <person name="Ebert M.K."/>
            <person name="Huitt-Roehl C.R."/>
            <person name="Pal P."/>
            <person name="Suttle J.C."/>
            <person name="Spanner R.E."/>
            <person name="Neubauer J.D."/>
            <person name="Jurick W.M.II."/>
            <person name="Stott K.A."/>
            <person name="Secor G.A."/>
            <person name="Thomma B.P.H.J."/>
            <person name="Van de Peer Y."/>
            <person name="Townsend C.A."/>
            <person name="Bolton M.D."/>
        </authorList>
    </citation>
    <scope>NUCLEOTIDE SEQUENCE [LARGE SCALE GENOMIC DNA]</scope>
    <source>
        <strain evidence="2">CBS538.71</strain>
    </source>
</reference>
<proteinExistence type="predicted"/>
<keyword evidence="2" id="KW-1185">Reference proteome</keyword>